<sequence length="55" mass="6140">MPQNKTGIPLQGLLLSVMAVAFVMMWTMMVLCPLTVRGCLLLWQGESRGFFVLPI</sequence>
<keyword evidence="1" id="KW-0472">Membrane</keyword>
<reference evidence="2" key="1">
    <citation type="submission" date="2018-02" db="EMBL/GenBank/DDBJ databases">
        <title>Rhizophora mucronata_Transcriptome.</title>
        <authorList>
            <person name="Meera S.P."/>
            <person name="Sreeshan A."/>
            <person name="Augustine A."/>
        </authorList>
    </citation>
    <scope>NUCLEOTIDE SEQUENCE</scope>
    <source>
        <tissue evidence="2">Leaf</tissue>
    </source>
</reference>
<keyword evidence="1" id="KW-1133">Transmembrane helix</keyword>
<dbReference type="AlphaFoldDB" id="A0A2P2IKK3"/>
<organism evidence="2">
    <name type="scientific">Rhizophora mucronata</name>
    <name type="common">Asiatic mangrove</name>
    <dbReference type="NCBI Taxonomy" id="61149"/>
    <lineage>
        <taxon>Eukaryota</taxon>
        <taxon>Viridiplantae</taxon>
        <taxon>Streptophyta</taxon>
        <taxon>Embryophyta</taxon>
        <taxon>Tracheophyta</taxon>
        <taxon>Spermatophyta</taxon>
        <taxon>Magnoliopsida</taxon>
        <taxon>eudicotyledons</taxon>
        <taxon>Gunneridae</taxon>
        <taxon>Pentapetalae</taxon>
        <taxon>rosids</taxon>
        <taxon>fabids</taxon>
        <taxon>Malpighiales</taxon>
        <taxon>Rhizophoraceae</taxon>
        <taxon>Rhizophora</taxon>
    </lineage>
</organism>
<evidence type="ECO:0000313" key="3">
    <source>
        <dbReference type="EMBL" id="MBW81722.1"/>
    </source>
</evidence>
<feature type="transmembrane region" description="Helical" evidence="1">
    <location>
        <begin position="12"/>
        <end position="36"/>
    </location>
</feature>
<accession>A0A2P2IKK3</accession>
<evidence type="ECO:0000256" key="1">
    <source>
        <dbReference type="SAM" id="Phobius"/>
    </source>
</evidence>
<name>A0A2P2IKK3_RHIMU</name>
<dbReference type="EMBL" id="GGEC01001239">
    <property type="protein sequence ID" value="MBW81722.1"/>
    <property type="molecule type" value="Transcribed_RNA"/>
</dbReference>
<keyword evidence="1" id="KW-0812">Transmembrane</keyword>
<evidence type="ECO:0000313" key="2">
    <source>
        <dbReference type="EMBL" id="MBW81721.1"/>
    </source>
</evidence>
<protein>
    <submittedName>
        <fullName evidence="3">Putative callose synthase 8 isoform X2</fullName>
    </submittedName>
</protein>
<dbReference type="EMBL" id="GGEC01001238">
    <property type="protein sequence ID" value="MBW81721.1"/>
    <property type="molecule type" value="Transcribed_RNA"/>
</dbReference>
<proteinExistence type="predicted"/>